<dbReference type="AlphaFoldDB" id="A0A369KE65"/>
<evidence type="ECO:0000313" key="2">
    <source>
        <dbReference type="Proteomes" id="UP000253816"/>
    </source>
</evidence>
<keyword evidence="2" id="KW-1185">Reference proteome</keyword>
<gene>
    <name evidence="1" type="ORF">HAT2_00130</name>
</gene>
<dbReference type="RefSeq" id="WP_114544111.1">
    <property type="nucleotide sequence ID" value="NZ_QQBG01000008.1"/>
</dbReference>
<organism evidence="1 2">
    <name type="scientific">Candidatus Similichlamydia laticola</name>
    <dbReference type="NCBI Taxonomy" id="2170265"/>
    <lineage>
        <taxon>Bacteria</taxon>
        <taxon>Pseudomonadati</taxon>
        <taxon>Chlamydiota</taxon>
        <taxon>Chlamydiia</taxon>
        <taxon>Parachlamydiales</taxon>
        <taxon>Candidatus Parilichlamydiaceae</taxon>
        <taxon>Candidatus Similichlamydia</taxon>
    </lineage>
</organism>
<proteinExistence type="predicted"/>
<protein>
    <submittedName>
        <fullName evidence="1">Uncharacterized protein</fullName>
    </submittedName>
</protein>
<evidence type="ECO:0000313" key="1">
    <source>
        <dbReference type="EMBL" id="RDB31750.1"/>
    </source>
</evidence>
<name>A0A369KE65_9BACT</name>
<dbReference type="EMBL" id="QQBG01000008">
    <property type="protein sequence ID" value="RDB31750.1"/>
    <property type="molecule type" value="Genomic_DNA"/>
</dbReference>
<sequence length="169" mass="19539">MRKVTIADFGRDESQKYARLQSLLESVWSAHHEARIVQHHARVSVSTPWLGDDRFREAGLVSATVGQSRFSERLDMSHYQHPLRKPSVAHYVAPVGWRYFPASWAYQYKMMSLDEDEWSEMSDVLSSYLPTSSLRKRQLQSLCSFVERVLALVKWCVSAICNRARFQGA</sequence>
<reference evidence="1 2" key="1">
    <citation type="submission" date="2018-07" db="EMBL/GenBank/DDBJ databases">
        <title>Comparative genomics of the Candidatus Parilichlamydiaceae reveals evidence of convergent evolution and genome reduction in the phylum Chlamydiae.</title>
        <authorList>
            <person name="Taylor-Brown A."/>
            <person name="Polkinghorne A."/>
        </authorList>
    </citation>
    <scope>NUCLEOTIDE SEQUENCE [LARGE SCALE GENOMIC DNA]</scope>
    <source>
        <strain evidence="1 2">Hat2</strain>
    </source>
</reference>
<dbReference type="Proteomes" id="UP000253816">
    <property type="component" value="Unassembled WGS sequence"/>
</dbReference>
<accession>A0A369KE65</accession>
<comment type="caution">
    <text evidence="1">The sequence shown here is derived from an EMBL/GenBank/DDBJ whole genome shotgun (WGS) entry which is preliminary data.</text>
</comment>
<dbReference type="OrthoDB" id="9823717at2"/>